<name>A0ACB8XU74_ARCLA</name>
<dbReference type="EMBL" id="CM042061">
    <property type="protein sequence ID" value="KAI3673594.1"/>
    <property type="molecule type" value="Genomic_DNA"/>
</dbReference>
<gene>
    <name evidence="1" type="ORF">L6452_39717</name>
</gene>
<reference evidence="1 2" key="2">
    <citation type="journal article" date="2022" name="Mol. Ecol. Resour.">
        <title>The genomes of chicory, endive, great burdock and yacon provide insights into Asteraceae paleo-polyploidization history and plant inulin production.</title>
        <authorList>
            <person name="Fan W."/>
            <person name="Wang S."/>
            <person name="Wang H."/>
            <person name="Wang A."/>
            <person name="Jiang F."/>
            <person name="Liu H."/>
            <person name="Zhao H."/>
            <person name="Xu D."/>
            <person name="Zhang Y."/>
        </authorList>
    </citation>
    <scope>NUCLEOTIDE SEQUENCE [LARGE SCALE GENOMIC DNA]</scope>
    <source>
        <strain evidence="2">cv. Niubang</strain>
    </source>
</reference>
<evidence type="ECO:0000313" key="1">
    <source>
        <dbReference type="EMBL" id="KAI3673594.1"/>
    </source>
</evidence>
<reference evidence="2" key="1">
    <citation type="journal article" date="2022" name="Mol. Ecol. Resour.">
        <title>The genomes of chicory, endive, great burdock and yacon provide insights into Asteraceae palaeo-polyploidization history and plant inulin production.</title>
        <authorList>
            <person name="Fan W."/>
            <person name="Wang S."/>
            <person name="Wang H."/>
            <person name="Wang A."/>
            <person name="Jiang F."/>
            <person name="Liu H."/>
            <person name="Zhao H."/>
            <person name="Xu D."/>
            <person name="Zhang Y."/>
        </authorList>
    </citation>
    <scope>NUCLEOTIDE SEQUENCE [LARGE SCALE GENOMIC DNA]</scope>
    <source>
        <strain evidence="2">cv. Niubang</strain>
    </source>
</reference>
<keyword evidence="2" id="KW-1185">Reference proteome</keyword>
<accession>A0ACB8XU74</accession>
<protein>
    <submittedName>
        <fullName evidence="1">Uncharacterized protein</fullName>
    </submittedName>
</protein>
<comment type="caution">
    <text evidence="1">The sequence shown here is derived from an EMBL/GenBank/DDBJ whole genome shotgun (WGS) entry which is preliminary data.</text>
</comment>
<evidence type="ECO:0000313" key="2">
    <source>
        <dbReference type="Proteomes" id="UP001055879"/>
    </source>
</evidence>
<dbReference type="Proteomes" id="UP001055879">
    <property type="component" value="Linkage Group LG15"/>
</dbReference>
<sequence length="324" mass="34600">MYTMKRIPKSVDTEKMIGRSGCCIARYSGGGGGTISYGVSKVERIMLKVRPIAPKPIAAGSGSSCSTVEKSDGYGGSRRRKRKYVRVKNKQTKKDASTTDSKKMKVSVPSSSSVSGGGDEVVTLSLMSETPDRREKSPERRSSQSEIPDLESPIALSFNKQRITVPDGHVQVASGHVVSVADHAVVMTSPPPPPQAVSFVTVECVTETWMNSGGPAATNMEMDTCPLFVTNGRDVVVWTNTAYREMTTAGGGSDETAAVVVVKKNNRVTTPVNLTAFTCKVKVTWGTESNSSPSTLTAPCDVWRLQSGGCAWRLDVKAALSLGR</sequence>
<proteinExistence type="predicted"/>
<organism evidence="1 2">
    <name type="scientific">Arctium lappa</name>
    <name type="common">Greater burdock</name>
    <name type="synonym">Lappa major</name>
    <dbReference type="NCBI Taxonomy" id="4217"/>
    <lineage>
        <taxon>Eukaryota</taxon>
        <taxon>Viridiplantae</taxon>
        <taxon>Streptophyta</taxon>
        <taxon>Embryophyta</taxon>
        <taxon>Tracheophyta</taxon>
        <taxon>Spermatophyta</taxon>
        <taxon>Magnoliopsida</taxon>
        <taxon>eudicotyledons</taxon>
        <taxon>Gunneridae</taxon>
        <taxon>Pentapetalae</taxon>
        <taxon>asterids</taxon>
        <taxon>campanulids</taxon>
        <taxon>Asterales</taxon>
        <taxon>Asteraceae</taxon>
        <taxon>Carduoideae</taxon>
        <taxon>Cardueae</taxon>
        <taxon>Arctiinae</taxon>
        <taxon>Arctium</taxon>
    </lineage>
</organism>